<feature type="transmembrane region" description="Helical" evidence="17">
    <location>
        <begin position="115"/>
        <end position="138"/>
    </location>
</feature>
<keyword evidence="12" id="KW-0594">Phospholipid biosynthesis</keyword>
<evidence type="ECO:0000256" key="14">
    <source>
        <dbReference type="ARBA" id="ARBA00032361"/>
    </source>
</evidence>
<feature type="compositionally biased region" description="Basic and acidic residues" evidence="16">
    <location>
        <begin position="265"/>
        <end position="274"/>
    </location>
</feature>
<name>A0A964T2X7_9HYPH</name>
<evidence type="ECO:0000256" key="11">
    <source>
        <dbReference type="ARBA" id="ARBA00023136"/>
    </source>
</evidence>
<keyword evidence="6" id="KW-0444">Lipid biosynthesis</keyword>
<feature type="transmembrane region" description="Helical" evidence="17">
    <location>
        <begin position="23"/>
        <end position="45"/>
    </location>
</feature>
<dbReference type="PROSITE" id="PS00379">
    <property type="entry name" value="CDP_ALCOHOL_P_TRANSF"/>
    <property type="match status" value="1"/>
</dbReference>
<evidence type="ECO:0000256" key="16">
    <source>
        <dbReference type="SAM" id="MobiDB-lite"/>
    </source>
</evidence>
<evidence type="ECO:0000256" key="4">
    <source>
        <dbReference type="ARBA" id="ARBA00013174"/>
    </source>
</evidence>
<evidence type="ECO:0000256" key="7">
    <source>
        <dbReference type="ARBA" id="ARBA00022679"/>
    </source>
</evidence>
<comment type="caution">
    <text evidence="19">The sequence shown here is derived from an EMBL/GenBank/DDBJ whole genome shotgun (WGS) entry which is preliminary data.</text>
</comment>
<evidence type="ECO:0000256" key="6">
    <source>
        <dbReference type="ARBA" id="ARBA00022516"/>
    </source>
</evidence>
<dbReference type="InterPro" id="IPR043130">
    <property type="entry name" value="CDP-OH_PTrfase_TM_dom"/>
</dbReference>
<dbReference type="GO" id="GO:0003882">
    <property type="term" value="F:CDP-diacylglycerol-serine O-phosphatidyltransferase activity"/>
    <property type="evidence" value="ECO:0007669"/>
    <property type="project" value="UniProtKB-EC"/>
</dbReference>
<keyword evidence="7 15" id="KW-0808">Transferase</keyword>
<gene>
    <name evidence="19" type="primary">pssA</name>
    <name evidence="19" type="ORF">E4O86_07100</name>
</gene>
<evidence type="ECO:0000256" key="15">
    <source>
        <dbReference type="RuleBase" id="RU003750"/>
    </source>
</evidence>
<dbReference type="PANTHER" id="PTHR14269:SF61">
    <property type="entry name" value="CDP-DIACYLGLYCEROL--SERINE O-PHOSPHATIDYLTRANSFERASE"/>
    <property type="match status" value="1"/>
</dbReference>
<evidence type="ECO:0000256" key="9">
    <source>
        <dbReference type="ARBA" id="ARBA00022989"/>
    </source>
</evidence>
<dbReference type="InterPro" id="IPR000462">
    <property type="entry name" value="CDP-OH_P_trans"/>
</dbReference>
<protein>
    <recommendedName>
        <fullName evidence="5">CDP-diacylglycerol--serine O-phosphatidyltransferase</fullName>
        <ecNumber evidence="4">2.7.8.8</ecNumber>
    </recommendedName>
    <alternativeName>
        <fullName evidence="14">Phosphatidylserine synthase</fullName>
    </alternativeName>
</protein>
<evidence type="ECO:0000256" key="12">
    <source>
        <dbReference type="ARBA" id="ARBA00023209"/>
    </source>
</evidence>
<dbReference type="GO" id="GO:0012505">
    <property type="term" value="C:endomembrane system"/>
    <property type="evidence" value="ECO:0007669"/>
    <property type="project" value="UniProtKB-SubCell"/>
</dbReference>
<dbReference type="OrthoDB" id="9777147at2"/>
<evidence type="ECO:0000256" key="5">
    <source>
        <dbReference type="ARBA" id="ARBA00017171"/>
    </source>
</evidence>
<dbReference type="Pfam" id="PF01066">
    <property type="entry name" value="CDP-OH_P_transf"/>
    <property type="match status" value="1"/>
</dbReference>
<evidence type="ECO:0000256" key="13">
    <source>
        <dbReference type="ARBA" id="ARBA00023264"/>
    </source>
</evidence>
<dbReference type="InterPro" id="IPR050324">
    <property type="entry name" value="CDP-alcohol_PTase-I"/>
</dbReference>
<dbReference type="InterPro" id="IPR004533">
    <property type="entry name" value="CDP-diaglyc--ser_O-PTrfase"/>
</dbReference>
<organism evidence="19 20">
    <name type="scientific">Propylenella binzhouense</name>
    <dbReference type="NCBI Taxonomy" id="2555902"/>
    <lineage>
        <taxon>Bacteria</taxon>
        <taxon>Pseudomonadati</taxon>
        <taxon>Pseudomonadota</taxon>
        <taxon>Alphaproteobacteria</taxon>
        <taxon>Hyphomicrobiales</taxon>
        <taxon>Propylenellaceae</taxon>
        <taxon>Propylenella</taxon>
    </lineage>
</organism>
<keyword evidence="9 17" id="KW-1133">Transmembrane helix</keyword>
<feature type="transmembrane region" description="Helical" evidence="17">
    <location>
        <begin position="181"/>
        <end position="199"/>
    </location>
</feature>
<evidence type="ECO:0000313" key="19">
    <source>
        <dbReference type="EMBL" id="MYZ47476.1"/>
    </source>
</evidence>
<dbReference type="GO" id="GO:0008654">
    <property type="term" value="P:phospholipid biosynthetic process"/>
    <property type="evidence" value="ECO:0007669"/>
    <property type="project" value="UniProtKB-KW"/>
</dbReference>
<feature type="transmembrane region" description="Helical" evidence="17">
    <location>
        <begin position="211"/>
        <end position="231"/>
    </location>
</feature>
<feature type="transmembrane region" description="Helical" evidence="17">
    <location>
        <begin position="90"/>
        <end position="109"/>
    </location>
</feature>
<feature type="transmembrane region" description="Helical" evidence="17">
    <location>
        <begin position="237"/>
        <end position="256"/>
    </location>
</feature>
<evidence type="ECO:0000256" key="17">
    <source>
        <dbReference type="SAM" id="Phobius"/>
    </source>
</evidence>
<proteinExistence type="inferred from homology"/>
<dbReference type="EMBL" id="SPKJ01000015">
    <property type="protein sequence ID" value="MYZ47476.1"/>
    <property type="molecule type" value="Genomic_DNA"/>
</dbReference>
<comment type="catalytic activity">
    <reaction evidence="1">
        <text>a CDP-1,2-diacyl-sn-glycerol + L-serine = a 1,2-diacyl-sn-glycero-3-phospho-L-serine + CMP + H(+)</text>
        <dbReference type="Rhea" id="RHEA:16913"/>
        <dbReference type="ChEBI" id="CHEBI:15378"/>
        <dbReference type="ChEBI" id="CHEBI:33384"/>
        <dbReference type="ChEBI" id="CHEBI:57262"/>
        <dbReference type="ChEBI" id="CHEBI:58332"/>
        <dbReference type="ChEBI" id="CHEBI:60377"/>
        <dbReference type="EC" id="2.7.8.8"/>
    </reaction>
</comment>
<dbReference type="Gene3D" id="1.20.120.1760">
    <property type="match status" value="1"/>
</dbReference>
<evidence type="ECO:0000313" key="20">
    <source>
        <dbReference type="Proteomes" id="UP000773614"/>
    </source>
</evidence>
<reference evidence="19" key="1">
    <citation type="submission" date="2019-03" db="EMBL/GenBank/DDBJ databases">
        <title>Afifella sp. nov., isolated from activated sludge.</title>
        <authorList>
            <person name="Li Q."/>
            <person name="Liu Y."/>
        </authorList>
    </citation>
    <scope>NUCLEOTIDE SEQUENCE</scope>
    <source>
        <strain evidence="19">L72</strain>
    </source>
</reference>
<dbReference type="InterPro" id="IPR048254">
    <property type="entry name" value="CDP_ALCOHOL_P_TRANSF_CS"/>
</dbReference>
<comment type="similarity">
    <text evidence="3 15">Belongs to the CDP-alcohol phosphatidyltransferase class-I family.</text>
</comment>
<keyword evidence="8 17" id="KW-0812">Transmembrane</keyword>
<dbReference type="NCBIfam" id="TIGR00473">
    <property type="entry name" value="pssA"/>
    <property type="match status" value="1"/>
</dbReference>
<sequence length="287" mass="30990">MDALFPAPDPSPKRRIRRLRRAVPFRQVAPNLVTLLALCAGLTAIRMGIEGRYDMAVAGVVFAAVLDAIDGRLARMLKTTSRFGAELDSLADFVSFGVAPAFLIYVWRIDTLESLGWIAGLVFAICAALRLARFNAALADPDQPHWHKDFFVGVPAPAGAICGLLPIFLERMGVPVPEEAAGFVALYLVAIGVLMVSRLPTLSGKRLGARIPRDVVLPVLVASVLVAALGMSYPFTMLAAAAIAYLGHLPLAWRIWQRRSLEHRRAEGTGRRTGDSGSEPADDVPED</sequence>
<evidence type="ECO:0000256" key="10">
    <source>
        <dbReference type="ARBA" id="ARBA00023098"/>
    </source>
</evidence>
<evidence type="ECO:0000256" key="2">
    <source>
        <dbReference type="ARBA" id="ARBA00004127"/>
    </source>
</evidence>
<feature type="transmembrane region" description="Helical" evidence="17">
    <location>
        <begin position="51"/>
        <end position="69"/>
    </location>
</feature>
<dbReference type="RefSeq" id="WP_161139823.1">
    <property type="nucleotide sequence ID" value="NZ_SPKJ01000015.1"/>
</dbReference>
<evidence type="ECO:0000256" key="3">
    <source>
        <dbReference type="ARBA" id="ARBA00010441"/>
    </source>
</evidence>
<keyword evidence="11 17" id="KW-0472">Membrane</keyword>
<dbReference type="PANTHER" id="PTHR14269">
    <property type="entry name" value="CDP-DIACYLGLYCEROL--GLYCEROL-3-PHOSPHATE 3-PHOSPHATIDYLTRANSFERASE-RELATED"/>
    <property type="match status" value="1"/>
</dbReference>
<feature type="transmembrane region" description="Helical" evidence="17">
    <location>
        <begin position="150"/>
        <end position="169"/>
    </location>
</feature>
<feature type="region of interest" description="Disordered" evidence="16">
    <location>
        <begin position="265"/>
        <end position="287"/>
    </location>
</feature>
<dbReference type="GO" id="GO:0016020">
    <property type="term" value="C:membrane"/>
    <property type="evidence" value="ECO:0007669"/>
    <property type="project" value="InterPro"/>
</dbReference>
<comment type="subcellular location">
    <subcellularLocation>
        <location evidence="2">Endomembrane system</location>
        <topology evidence="2">Multi-pass membrane protein</topology>
    </subcellularLocation>
</comment>
<dbReference type="EC" id="2.7.8.8" evidence="4"/>
<accession>A0A964T2X7</accession>
<keyword evidence="10" id="KW-0443">Lipid metabolism</keyword>
<dbReference type="InterPro" id="IPR012616">
    <property type="entry name" value="CDP-OH_P_trans_C"/>
</dbReference>
<feature type="domain" description="CDP-alcohol phosphatidyltransferase C-terminal" evidence="18">
    <location>
        <begin position="216"/>
        <end position="250"/>
    </location>
</feature>
<dbReference type="Pfam" id="PF08009">
    <property type="entry name" value="CDP-OH_P_tran_2"/>
    <property type="match status" value="1"/>
</dbReference>
<dbReference type="AlphaFoldDB" id="A0A964T2X7"/>
<keyword evidence="13" id="KW-1208">Phospholipid metabolism</keyword>
<evidence type="ECO:0000259" key="18">
    <source>
        <dbReference type="Pfam" id="PF08009"/>
    </source>
</evidence>
<keyword evidence="20" id="KW-1185">Reference proteome</keyword>
<evidence type="ECO:0000256" key="1">
    <source>
        <dbReference type="ARBA" id="ARBA00000287"/>
    </source>
</evidence>
<dbReference type="Proteomes" id="UP000773614">
    <property type="component" value="Unassembled WGS sequence"/>
</dbReference>
<evidence type="ECO:0000256" key="8">
    <source>
        <dbReference type="ARBA" id="ARBA00022692"/>
    </source>
</evidence>